<evidence type="ECO:0000256" key="5">
    <source>
        <dbReference type="ARBA" id="ARBA00038359"/>
    </source>
</evidence>
<sequence length="351" mass="38971">MASEQKIPLHTYDHEALRLTIPCFILGILSVVLRFAAKFKNNSPFGLDDWALLLTFLFFTGVNAALIENIRLGVYGVPFDDMPQDVLLAYSKGAYASHTMAATSMTFAKFSVLALYWRLFPTRWLHRAVIAMAIISAAYCIGTVTALLFRCIHPIAESWNPSIQGGKCFSFPRFLLAEEPFNMATNLVIVFMPIPVVLKLQMPLVRKLQICFVFAFGSCASLVSAIRIGLVAKDPQAIYRPAAENWLFIQTTLECIGCSLPTYGPLINRTFVTAGLKGFFTSVPTPQPSYWIRSNGTQRLDSVVDASKYPRSESEDRICAIDARAGVDADVHSIKDIPLNAIKVKRTVEMV</sequence>
<proteinExistence type="inferred from homology"/>
<gene>
    <name evidence="8" type="ORF">EV356DRAFT_519819</name>
</gene>
<evidence type="ECO:0000313" key="8">
    <source>
        <dbReference type="EMBL" id="KAF2230511.1"/>
    </source>
</evidence>
<dbReference type="OrthoDB" id="5342292at2759"/>
<organism evidence="8 9">
    <name type="scientific">Viridothelium virens</name>
    <name type="common">Speckled blister lichen</name>
    <name type="synonym">Trypethelium virens</name>
    <dbReference type="NCBI Taxonomy" id="1048519"/>
    <lineage>
        <taxon>Eukaryota</taxon>
        <taxon>Fungi</taxon>
        <taxon>Dikarya</taxon>
        <taxon>Ascomycota</taxon>
        <taxon>Pezizomycotina</taxon>
        <taxon>Dothideomycetes</taxon>
        <taxon>Dothideomycetes incertae sedis</taxon>
        <taxon>Trypetheliales</taxon>
        <taxon>Trypetheliaceae</taxon>
        <taxon>Viridothelium</taxon>
    </lineage>
</organism>
<dbReference type="AlphaFoldDB" id="A0A6A6GY41"/>
<dbReference type="GO" id="GO:0016020">
    <property type="term" value="C:membrane"/>
    <property type="evidence" value="ECO:0007669"/>
    <property type="project" value="UniProtKB-SubCell"/>
</dbReference>
<keyword evidence="9" id="KW-1185">Reference proteome</keyword>
<evidence type="ECO:0000256" key="1">
    <source>
        <dbReference type="ARBA" id="ARBA00004141"/>
    </source>
</evidence>
<evidence type="ECO:0000256" key="3">
    <source>
        <dbReference type="ARBA" id="ARBA00022989"/>
    </source>
</evidence>
<dbReference type="Pfam" id="PF20684">
    <property type="entry name" value="Fung_rhodopsin"/>
    <property type="match status" value="1"/>
</dbReference>
<dbReference type="PANTHER" id="PTHR33048:SF47">
    <property type="entry name" value="INTEGRAL MEMBRANE PROTEIN-RELATED"/>
    <property type="match status" value="1"/>
</dbReference>
<evidence type="ECO:0000259" key="7">
    <source>
        <dbReference type="Pfam" id="PF20684"/>
    </source>
</evidence>
<comment type="similarity">
    <text evidence="5">Belongs to the SAT4 family.</text>
</comment>
<dbReference type="EMBL" id="ML991840">
    <property type="protein sequence ID" value="KAF2230511.1"/>
    <property type="molecule type" value="Genomic_DNA"/>
</dbReference>
<dbReference type="PANTHER" id="PTHR33048">
    <property type="entry name" value="PTH11-LIKE INTEGRAL MEMBRANE PROTEIN (AFU_ORTHOLOGUE AFUA_5G11245)"/>
    <property type="match status" value="1"/>
</dbReference>
<dbReference type="Proteomes" id="UP000800092">
    <property type="component" value="Unassembled WGS sequence"/>
</dbReference>
<feature type="transmembrane region" description="Helical" evidence="6">
    <location>
        <begin position="129"/>
        <end position="149"/>
    </location>
</feature>
<feature type="transmembrane region" description="Helical" evidence="6">
    <location>
        <begin position="49"/>
        <end position="74"/>
    </location>
</feature>
<feature type="transmembrane region" description="Helical" evidence="6">
    <location>
        <begin position="16"/>
        <end position="37"/>
    </location>
</feature>
<comment type="subcellular location">
    <subcellularLocation>
        <location evidence="1">Membrane</location>
        <topology evidence="1">Multi-pass membrane protein</topology>
    </subcellularLocation>
</comment>
<feature type="transmembrane region" description="Helical" evidence="6">
    <location>
        <begin position="94"/>
        <end position="117"/>
    </location>
</feature>
<dbReference type="InterPro" id="IPR052337">
    <property type="entry name" value="SAT4-like"/>
</dbReference>
<evidence type="ECO:0000256" key="4">
    <source>
        <dbReference type="ARBA" id="ARBA00023136"/>
    </source>
</evidence>
<keyword evidence="3 6" id="KW-1133">Transmembrane helix</keyword>
<accession>A0A6A6GY41</accession>
<feature type="transmembrane region" description="Helical" evidence="6">
    <location>
        <begin position="210"/>
        <end position="230"/>
    </location>
</feature>
<protein>
    <recommendedName>
        <fullName evidence="7">Rhodopsin domain-containing protein</fullName>
    </recommendedName>
</protein>
<evidence type="ECO:0000256" key="6">
    <source>
        <dbReference type="SAM" id="Phobius"/>
    </source>
</evidence>
<feature type="domain" description="Rhodopsin" evidence="7">
    <location>
        <begin position="33"/>
        <end position="269"/>
    </location>
</feature>
<keyword evidence="4 6" id="KW-0472">Membrane</keyword>
<name>A0A6A6GY41_VIRVR</name>
<dbReference type="InterPro" id="IPR049326">
    <property type="entry name" value="Rhodopsin_dom_fungi"/>
</dbReference>
<keyword evidence="2 6" id="KW-0812">Transmembrane</keyword>
<feature type="transmembrane region" description="Helical" evidence="6">
    <location>
        <begin position="181"/>
        <end position="198"/>
    </location>
</feature>
<reference evidence="8" key="1">
    <citation type="journal article" date="2020" name="Stud. Mycol.">
        <title>101 Dothideomycetes genomes: a test case for predicting lifestyles and emergence of pathogens.</title>
        <authorList>
            <person name="Haridas S."/>
            <person name="Albert R."/>
            <person name="Binder M."/>
            <person name="Bloem J."/>
            <person name="Labutti K."/>
            <person name="Salamov A."/>
            <person name="Andreopoulos B."/>
            <person name="Baker S."/>
            <person name="Barry K."/>
            <person name="Bills G."/>
            <person name="Bluhm B."/>
            <person name="Cannon C."/>
            <person name="Castanera R."/>
            <person name="Culley D."/>
            <person name="Daum C."/>
            <person name="Ezra D."/>
            <person name="Gonzalez J."/>
            <person name="Henrissat B."/>
            <person name="Kuo A."/>
            <person name="Liang C."/>
            <person name="Lipzen A."/>
            <person name="Lutzoni F."/>
            <person name="Magnuson J."/>
            <person name="Mondo S."/>
            <person name="Nolan M."/>
            <person name="Ohm R."/>
            <person name="Pangilinan J."/>
            <person name="Park H.-J."/>
            <person name="Ramirez L."/>
            <person name="Alfaro M."/>
            <person name="Sun H."/>
            <person name="Tritt A."/>
            <person name="Yoshinaga Y."/>
            <person name="Zwiers L.-H."/>
            <person name="Turgeon B."/>
            <person name="Goodwin S."/>
            <person name="Spatafora J."/>
            <person name="Crous P."/>
            <person name="Grigoriev I."/>
        </authorList>
    </citation>
    <scope>NUCLEOTIDE SEQUENCE</scope>
    <source>
        <strain evidence="8">Tuck. ex Michener</strain>
    </source>
</reference>
<evidence type="ECO:0000256" key="2">
    <source>
        <dbReference type="ARBA" id="ARBA00022692"/>
    </source>
</evidence>
<evidence type="ECO:0000313" key="9">
    <source>
        <dbReference type="Proteomes" id="UP000800092"/>
    </source>
</evidence>